<organism evidence="1 2">
    <name type="scientific">Telmatospirillum siberiense</name>
    <dbReference type="NCBI Taxonomy" id="382514"/>
    <lineage>
        <taxon>Bacteria</taxon>
        <taxon>Pseudomonadati</taxon>
        <taxon>Pseudomonadota</taxon>
        <taxon>Alphaproteobacteria</taxon>
        <taxon>Rhodospirillales</taxon>
        <taxon>Rhodospirillaceae</taxon>
        <taxon>Telmatospirillum</taxon>
    </lineage>
</organism>
<dbReference type="Gene3D" id="3.30.70.2400">
    <property type="entry name" value="Uncharacterised protein PF13773, DUF4170"/>
    <property type="match status" value="2"/>
</dbReference>
<name>A0A2N3PU30_9PROT</name>
<protein>
    <submittedName>
        <fullName evidence="1">DUF4170 domain-containing protein</fullName>
    </submittedName>
</protein>
<comment type="caution">
    <text evidence="1">The sequence shown here is derived from an EMBL/GenBank/DDBJ whole genome shotgun (WGS) entry which is preliminary data.</text>
</comment>
<dbReference type="Pfam" id="PF13773">
    <property type="entry name" value="DUF4170"/>
    <property type="match status" value="2"/>
</dbReference>
<gene>
    <name evidence="1" type="ORF">CWS72_14185</name>
</gene>
<dbReference type="RefSeq" id="WP_101251356.1">
    <property type="nucleotide sequence ID" value="NZ_PIUM01000016.1"/>
</dbReference>
<dbReference type="InterPro" id="IPR025226">
    <property type="entry name" value="DUF4170"/>
</dbReference>
<dbReference type="AlphaFoldDB" id="A0A2N3PU30"/>
<reference evidence="2" key="1">
    <citation type="submission" date="2017-12" db="EMBL/GenBank/DDBJ databases">
        <title>Draft genome sequence of Telmatospirillum siberiense 26-4b1T, an acidotolerant peatland alphaproteobacterium potentially involved in sulfur cycling.</title>
        <authorList>
            <person name="Hausmann B."/>
            <person name="Pjevac P."/>
            <person name="Schreck K."/>
            <person name="Herbold C.W."/>
            <person name="Daims H."/>
            <person name="Wagner M."/>
            <person name="Pester M."/>
            <person name="Loy A."/>
        </authorList>
    </citation>
    <scope>NUCLEOTIDE SEQUENCE [LARGE SCALE GENOMIC DNA]</scope>
    <source>
        <strain evidence="2">26-4b1</strain>
    </source>
</reference>
<dbReference type="Proteomes" id="UP000233293">
    <property type="component" value="Unassembled WGS sequence"/>
</dbReference>
<evidence type="ECO:0000313" key="1">
    <source>
        <dbReference type="EMBL" id="PKU23900.1"/>
    </source>
</evidence>
<sequence length="136" mass="15164">MDIRNYYVVGGEYADTNFETLAPGATEERYGPFSEKEAHDTWRSLTGKTVDNALVRYRIKPGDAVSDAVWFVVGGEYADVDFARIATGQKLETYGPFSRPEALAVWRSITAKTVDSALTRYDIVTVEELDVIKKTA</sequence>
<keyword evidence="2" id="KW-1185">Reference proteome</keyword>
<accession>A0A2N3PU30</accession>
<dbReference type="OrthoDB" id="9800646at2"/>
<dbReference type="EMBL" id="PIUM01000016">
    <property type="protein sequence ID" value="PKU23900.1"/>
    <property type="molecule type" value="Genomic_DNA"/>
</dbReference>
<evidence type="ECO:0000313" key="2">
    <source>
        <dbReference type="Proteomes" id="UP000233293"/>
    </source>
</evidence>
<proteinExistence type="predicted"/>